<keyword evidence="1" id="KW-1133">Transmembrane helix</keyword>
<dbReference type="RefSeq" id="XP_004360388.1">
    <property type="nucleotide sequence ID" value="XM_004360331.1"/>
</dbReference>
<evidence type="ECO:0000256" key="1">
    <source>
        <dbReference type="SAM" id="Phobius"/>
    </source>
</evidence>
<dbReference type="GeneID" id="14874676"/>
<evidence type="ECO:0000313" key="3">
    <source>
        <dbReference type="Proteomes" id="UP000007797"/>
    </source>
</evidence>
<dbReference type="Proteomes" id="UP000007797">
    <property type="component" value="Unassembled WGS sequence"/>
</dbReference>
<name>F4PQ74_CACFS</name>
<dbReference type="EMBL" id="GL883009">
    <property type="protein sequence ID" value="EGG22537.1"/>
    <property type="molecule type" value="Genomic_DNA"/>
</dbReference>
<evidence type="ECO:0000313" key="2">
    <source>
        <dbReference type="EMBL" id="EGG22537.1"/>
    </source>
</evidence>
<sequence length="150" mass="17554">MEETRGCATPMIVAHKRNRHTLLKRLIESIATNTYTNLDGVKNFIVFFFFFFFFFILFLIFVLFFILFKMIIDYIKYLNNALHCYQIHTVRAIYHQIPCTKVGSSNPSSCVDIQVLTVIPNQLPKSPMLYVKLQEKVYFVESDPNQVLGL</sequence>
<reference evidence="3" key="1">
    <citation type="journal article" date="2011" name="Genome Res.">
        <title>Phylogeny-wide analysis of social amoeba genomes highlights ancient origins for complex intercellular communication.</title>
        <authorList>
            <person name="Heidel A.J."/>
            <person name="Lawal H.M."/>
            <person name="Felder M."/>
            <person name="Schilde C."/>
            <person name="Helps N.R."/>
            <person name="Tunggal B."/>
            <person name="Rivero F."/>
            <person name="John U."/>
            <person name="Schleicher M."/>
            <person name="Eichinger L."/>
            <person name="Platzer M."/>
            <person name="Noegel A.A."/>
            <person name="Schaap P."/>
            <person name="Gloeckner G."/>
        </authorList>
    </citation>
    <scope>NUCLEOTIDE SEQUENCE [LARGE SCALE GENOMIC DNA]</scope>
    <source>
        <strain evidence="3">SH3</strain>
    </source>
</reference>
<accession>F4PQ74</accession>
<keyword evidence="1" id="KW-0472">Membrane</keyword>
<protein>
    <submittedName>
        <fullName evidence="2">Uncharacterized protein</fullName>
    </submittedName>
</protein>
<keyword evidence="1" id="KW-0812">Transmembrane</keyword>
<keyword evidence="3" id="KW-1185">Reference proteome</keyword>
<gene>
    <name evidence="2" type="ORF">DFA_04666</name>
</gene>
<proteinExistence type="predicted"/>
<dbReference type="KEGG" id="dfa:DFA_04666"/>
<organism evidence="2 3">
    <name type="scientific">Cavenderia fasciculata</name>
    <name type="common">Slime mold</name>
    <name type="synonym">Dictyostelium fasciculatum</name>
    <dbReference type="NCBI Taxonomy" id="261658"/>
    <lineage>
        <taxon>Eukaryota</taxon>
        <taxon>Amoebozoa</taxon>
        <taxon>Evosea</taxon>
        <taxon>Eumycetozoa</taxon>
        <taxon>Dictyostelia</taxon>
        <taxon>Acytosteliales</taxon>
        <taxon>Cavenderiaceae</taxon>
        <taxon>Cavenderia</taxon>
    </lineage>
</organism>
<feature type="transmembrane region" description="Helical" evidence="1">
    <location>
        <begin position="44"/>
        <end position="68"/>
    </location>
</feature>
<dbReference type="AlphaFoldDB" id="F4PQ74"/>